<proteinExistence type="predicted"/>
<evidence type="ECO:0000313" key="3">
    <source>
        <dbReference type="Proteomes" id="UP000787472"/>
    </source>
</evidence>
<dbReference type="InterPro" id="IPR022028">
    <property type="entry name" value="DUF3604"/>
</dbReference>
<organism evidence="2 3">
    <name type="scientific">Pseudomaricurvus hydrocarbonicus</name>
    <dbReference type="NCBI Taxonomy" id="1470433"/>
    <lineage>
        <taxon>Bacteria</taxon>
        <taxon>Pseudomonadati</taxon>
        <taxon>Pseudomonadota</taxon>
        <taxon>Gammaproteobacteria</taxon>
        <taxon>Cellvibrionales</taxon>
        <taxon>Cellvibrionaceae</taxon>
        <taxon>Pseudomaricurvus</taxon>
    </lineage>
</organism>
<dbReference type="Pfam" id="PF12228">
    <property type="entry name" value="DUF3604"/>
    <property type="match status" value="1"/>
</dbReference>
<reference evidence="2" key="1">
    <citation type="submission" date="2020-03" db="EMBL/GenBank/DDBJ databases">
        <authorList>
            <person name="Guo F."/>
        </authorList>
    </citation>
    <scope>NUCLEOTIDE SEQUENCE</scope>
    <source>
        <strain evidence="2">JCM 30134</strain>
    </source>
</reference>
<dbReference type="Proteomes" id="UP000787472">
    <property type="component" value="Unassembled WGS sequence"/>
</dbReference>
<protein>
    <submittedName>
        <fullName evidence="2">DUF3604 domain-containing protein</fullName>
    </submittedName>
</protein>
<sequence length="643" mass="70866">MIANPFFRHTGAVPQFVCRVSLWSVLVLVGCNSGDQQAAVSPTMAQESGAQESGQAEGSVSDVRVNSDKEAYFGNFHVHTSYSFDAYTNGSVTEPDDAFRWAKGEAIPGGGGRGELKIKKPLDWYVVSDHAEYLGVFKKMEDPSSPFSQLPIAKEVTSGDRQRAFAAFSKVLDDMNAGKSDPQLSDPAVTHTIWKEVVTTAEKHNEPGKFTTFPGFEWTSAPGERNLHRVVFFKNSSHIPEVPFSTVDSDKPEDLWRWMEQQRIHGAALLAVAHNGNASDGLMFPEETSYGGSDLNPYYANTRMRNEPIYEVTQIKGTSETHPDLSPTDEFSGFEIWDYTLSANANPPTHRVGSYARDALKRGLLLESRGRGNPYKFGLIGDSDTHNSAASIEEDNYTGKFGLENNPQDRLNGPEGFPEANKKQIREFSSGGVAGIWAEQNTRDSLFDAIQKKETFATSGPRLKVRFFGGYDFNPDMMTADNWVKKAYAQGVPMGGELKAGRSDQTPSFVVFATKEADGANLDRVQVIKGWVKDGKAYEKIYNVALSDGRTVDPAGKVAPVGNTVNASTATYTNAIGDAQLFTVWKDPDFDPAMHAFYYARVLQIPTPRWSTYDAMTLGIPPRGDLPVSIQERAWSSPIWYTP</sequence>
<dbReference type="RefSeq" id="WP_167180645.1">
    <property type="nucleotide sequence ID" value="NZ_JAAONZ010000001.1"/>
</dbReference>
<dbReference type="SUPFAM" id="SSF89550">
    <property type="entry name" value="PHP domain-like"/>
    <property type="match status" value="1"/>
</dbReference>
<dbReference type="AlphaFoldDB" id="A0A9E5JXS4"/>
<dbReference type="EMBL" id="JAAONZ010000001">
    <property type="protein sequence ID" value="NHO64022.1"/>
    <property type="molecule type" value="Genomic_DNA"/>
</dbReference>
<keyword evidence="3" id="KW-1185">Reference proteome</keyword>
<feature type="region of interest" description="Disordered" evidence="1">
    <location>
        <begin position="40"/>
        <end position="61"/>
    </location>
</feature>
<evidence type="ECO:0000313" key="2">
    <source>
        <dbReference type="EMBL" id="NHO64022.1"/>
    </source>
</evidence>
<dbReference type="InterPro" id="IPR016195">
    <property type="entry name" value="Pol/histidinol_Pase-like"/>
</dbReference>
<accession>A0A9E5JXS4</accession>
<comment type="caution">
    <text evidence="2">The sequence shown here is derived from an EMBL/GenBank/DDBJ whole genome shotgun (WGS) entry which is preliminary data.</text>
</comment>
<gene>
    <name evidence="2" type="ORF">G8770_00490</name>
</gene>
<evidence type="ECO:0000256" key="1">
    <source>
        <dbReference type="SAM" id="MobiDB-lite"/>
    </source>
</evidence>
<dbReference type="Gene3D" id="3.20.20.140">
    <property type="entry name" value="Metal-dependent hydrolases"/>
    <property type="match status" value="1"/>
</dbReference>
<name>A0A9E5JXS4_9GAMM</name>
<feature type="compositionally biased region" description="Polar residues" evidence="1">
    <location>
        <begin position="40"/>
        <end position="58"/>
    </location>
</feature>